<proteinExistence type="predicted"/>
<protein>
    <recommendedName>
        <fullName evidence="3">RNase H type-1 domain-containing protein</fullName>
    </recommendedName>
</protein>
<sequence>MIKWHPPNPEWIKVNLDGATNRLGDWPMAGGAFRDSSGIKVEMINEFLGSKPSMTLIKRVKEVSRQFESVKF</sequence>
<dbReference type="AlphaFoldDB" id="A0A7J8P2D8"/>
<gene>
    <name evidence="1" type="ORF">Gorai_014223</name>
</gene>
<dbReference type="Proteomes" id="UP000593578">
    <property type="component" value="Unassembled WGS sequence"/>
</dbReference>
<accession>A0A7J8P2D8</accession>
<evidence type="ECO:0008006" key="3">
    <source>
        <dbReference type="Google" id="ProtNLM"/>
    </source>
</evidence>
<dbReference type="EMBL" id="JABEZZ010000004">
    <property type="protein sequence ID" value="MBA0583363.1"/>
    <property type="molecule type" value="Genomic_DNA"/>
</dbReference>
<reference evidence="1 2" key="1">
    <citation type="journal article" date="2019" name="Genome Biol. Evol.">
        <title>Insights into the evolution of the New World diploid cottons (Gossypium, subgenus Houzingenia) based on genome sequencing.</title>
        <authorList>
            <person name="Grover C.E."/>
            <person name="Arick M.A. 2nd"/>
            <person name="Thrash A."/>
            <person name="Conover J.L."/>
            <person name="Sanders W.S."/>
            <person name="Peterson D.G."/>
            <person name="Frelichowski J.E."/>
            <person name="Scheffler J.A."/>
            <person name="Scheffler B.E."/>
            <person name="Wendel J.F."/>
        </authorList>
    </citation>
    <scope>NUCLEOTIDE SEQUENCE [LARGE SCALE GENOMIC DNA]</scope>
    <source>
        <strain evidence="1">8</strain>
        <tissue evidence="1">Leaf</tissue>
    </source>
</reference>
<comment type="caution">
    <text evidence="1">The sequence shown here is derived from an EMBL/GenBank/DDBJ whole genome shotgun (WGS) entry which is preliminary data.</text>
</comment>
<evidence type="ECO:0000313" key="1">
    <source>
        <dbReference type="EMBL" id="MBA0583363.1"/>
    </source>
</evidence>
<organism evidence="1 2">
    <name type="scientific">Gossypium raimondii</name>
    <name type="common">Peruvian cotton</name>
    <name type="synonym">Gossypium klotzschianum subsp. raimondii</name>
    <dbReference type="NCBI Taxonomy" id="29730"/>
    <lineage>
        <taxon>Eukaryota</taxon>
        <taxon>Viridiplantae</taxon>
        <taxon>Streptophyta</taxon>
        <taxon>Embryophyta</taxon>
        <taxon>Tracheophyta</taxon>
        <taxon>Spermatophyta</taxon>
        <taxon>Magnoliopsida</taxon>
        <taxon>eudicotyledons</taxon>
        <taxon>Gunneridae</taxon>
        <taxon>Pentapetalae</taxon>
        <taxon>rosids</taxon>
        <taxon>malvids</taxon>
        <taxon>Malvales</taxon>
        <taxon>Malvaceae</taxon>
        <taxon>Malvoideae</taxon>
        <taxon>Gossypium</taxon>
    </lineage>
</organism>
<name>A0A7J8P2D8_GOSRA</name>
<evidence type="ECO:0000313" key="2">
    <source>
        <dbReference type="Proteomes" id="UP000593578"/>
    </source>
</evidence>